<dbReference type="GO" id="GO:0048254">
    <property type="term" value="P:snoRNA localization"/>
    <property type="evidence" value="ECO:0007669"/>
    <property type="project" value="TreeGrafter"/>
</dbReference>
<reference evidence="9 12" key="1">
    <citation type="journal article" date="2018" name="Gigascience">
        <title>Genomes of trombidid mites reveal novel predicted allergens and laterally-transferred genes associated with secondary metabolism.</title>
        <authorList>
            <person name="Dong X."/>
            <person name="Chaisiri K."/>
            <person name="Xia D."/>
            <person name="Armstrong S.D."/>
            <person name="Fang Y."/>
            <person name="Donnelly M.J."/>
            <person name="Kadowaki T."/>
            <person name="McGarry J.W."/>
            <person name="Darby A.C."/>
            <person name="Makepeace B.L."/>
        </authorList>
    </citation>
    <scope>NUCLEOTIDE SEQUENCE [LARGE SCALE GENOMIC DNA]</scope>
    <source>
        <strain evidence="9">UoL-WK</strain>
    </source>
</reference>
<dbReference type="InterPro" id="IPR057721">
    <property type="entry name" value="BCD1_alpha/beta"/>
</dbReference>
<dbReference type="Pfam" id="PF25790">
    <property type="entry name" value="BCD1"/>
    <property type="match status" value="1"/>
</dbReference>
<evidence type="ECO:0000313" key="9">
    <source>
        <dbReference type="EMBL" id="RWS04226.1"/>
    </source>
</evidence>
<comment type="similarity">
    <text evidence="6">Belongs to the BCD1 family.</text>
</comment>
<name>A0A3S3NY99_9ACAR</name>
<evidence type="ECO:0000256" key="5">
    <source>
        <dbReference type="ARBA" id="ARBA00049598"/>
    </source>
</evidence>
<dbReference type="GO" id="GO:0000492">
    <property type="term" value="P:box C/D snoRNP assembly"/>
    <property type="evidence" value="ECO:0007669"/>
    <property type="project" value="TreeGrafter"/>
</dbReference>
<evidence type="ECO:0000256" key="6">
    <source>
        <dbReference type="ARBA" id="ARBA00049654"/>
    </source>
</evidence>
<dbReference type="SUPFAM" id="SSF144232">
    <property type="entry name" value="HIT/MYND zinc finger-like"/>
    <property type="match status" value="1"/>
</dbReference>
<dbReference type="STRING" id="1965070.A0A3S3NY99"/>
<evidence type="ECO:0000313" key="11">
    <source>
        <dbReference type="EMBL" id="RWS05913.1"/>
    </source>
</evidence>
<dbReference type="OrthoDB" id="272357at2759"/>
<dbReference type="GO" id="GO:0008270">
    <property type="term" value="F:zinc ion binding"/>
    <property type="evidence" value="ECO:0007669"/>
    <property type="project" value="UniProtKB-UniRule"/>
</dbReference>
<evidence type="ECO:0000259" key="8">
    <source>
        <dbReference type="PROSITE" id="PS51083"/>
    </source>
</evidence>
<comment type="caution">
    <text evidence="9">The sequence shown here is derived from an EMBL/GenBank/DDBJ whole genome shotgun (WGS) entry which is preliminary data.</text>
</comment>
<evidence type="ECO:0000256" key="1">
    <source>
        <dbReference type="ARBA" id="ARBA00022553"/>
    </source>
</evidence>
<proteinExistence type="inferred from homology"/>
<evidence type="ECO:0000256" key="2">
    <source>
        <dbReference type="ARBA" id="ARBA00022723"/>
    </source>
</evidence>
<keyword evidence="12" id="KW-1185">Reference proteome</keyword>
<evidence type="ECO:0000256" key="3">
    <source>
        <dbReference type="ARBA" id="ARBA00022771"/>
    </source>
</evidence>
<dbReference type="PROSITE" id="PS51083">
    <property type="entry name" value="ZF_HIT"/>
    <property type="match status" value="1"/>
</dbReference>
<dbReference type="InterPro" id="IPR007529">
    <property type="entry name" value="Znf_HIT"/>
</dbReference>
<gene>
    <name evidence="11" type="ORF">B4U79_16263</name>
    <name evidence="10" type="ORF">B4U79_16300</name>
    <name evidence="9" type="ORF">B4U79_16434</name>
</gene>
<evidence type="ECO:0000313" key="10">
    <source>
        <dbReference type="EMBL" id="RWS05579.1"/>
    </source>
</evidence>
<protein>
    <submittedName>
        <fullName evidence="9">Box C/D snoRNA protein 1-like protein</fullName>
    </submittedName>
</protein>
<keyword evidence="3 7" id="KW-0863">Zinc-finger</keyword>
<dbReference type="GO" id="GO:0005634">
    <property type="term" value="C:nucleus"/>
    <property type="evidence" value="ECO:0007669"/>
    <property type="project" value="TreeGrafter"/>
</dbReference>
<dbReference type="GO" id="GO:0070761">
    <property type="term" value="C:pre-snoRNP complex"/>
    <property type="evidence" value="ECO:0007669"/>
    <property type="project" value="TreeGrafter"/>
</dbReference>
<dbReference type="InterPro" id="IPR051639">
    <property type="entry name" value="BCD1"/>
</dbReference>
<dbReference type="GO" id="GO:0000463">
    <property type="term" value="P:maturation of LSU-rRNA from tricistronic rRNA transcript (SSU-rRNA, 5.8S rRNA, LSU-rRNA)"/>
    <property type="evidence" value="ECO:0007669"/>
    <property type="project" value="TreeGrafter"/>
</dbReference>
<dbReference type="EMBL" id="NCKU01005720">
    <property type="protein sequence ID" value="RWS04226.1"/>
    <property type="molecule type" value="Genomic_DNA"/>
</dbReference>
<dbReference type="CDD" id="cd23023">
    <property type="entry name" value="zf-HIT_BCD1"/>
    <property type="match status" value="1"/>
</dbReference>
<keyword evidence="1" id="KW-0597">Phosphoprotein</keyword>
<sequence length="287" mass="33445">MNEEQNECNEQPLFGMFGIADDSGGHLNVNDNDGVNYRQNMCLICGFKPSKYRCPCCEANTCSLNCCKMHKIQFDCNGLRNRIQFKRLSDFDQKQFLDDYFFLEDTDRSIDAFRRDKRNIVKSLETLPPWLKKLRYEARVHEQGEAKPFTCVDHRVAENITIGKVLEKYVKPNNDCEWQKKFALYQSAGFKSICVLLKLQINKYLEIELSNTVAEALNGKTIIEFPTFYVVLKDAKHEFEIVDEDEMAQIERDMQERAYKKLKTNHPSECYNYSDNGDLGNLITSDQ</sequence>
<dbReference type="PANTHER" id="PTHR13483:SF3">
    <property type="entry name" value="BOX C_D SNORNA PROTEIN 1"/>
    <property type="match status" value="1"/>
</dbReference>
<dbReference type="AlphaFoldDB" id="A0A3S3NY99"/>
<dbReference type="EMBL" id="NCKU01004689">
    <property type="protein sequence ID" value="RWS05579.1"/>
    <property type="molecule type" value="Genomic_DNA"/>
</dbReference>
<dbReference type="Gene3D" id="3.30.60.190">
    <property type="match status" value="1"/>
</dbReference>
<reference evidence="9" key="2">
    <citation type="submission" date="2018-11" db="EMBL/GenBank/DDBJ databases">
        <title>Trombidioid mite genomics.</title>
        <authorList>
            <person name="Dong X."/>
        </authorList>
    </citation>
    <scope>NUCLEOTIDE SEQUENCE</scope>
    <source>
        <strain evidence="9">UoL-WK</strain>
    </source>
</reference>
<evidence type="ECO:0000256" key="7">
    <source>
        <dbReference type="PROSITE-ProRule" id="PRU00453"/>
    </source>
</evidence>
<comment type="function">
    <text evidence="5">Required for box C/D snoRNAs accumulation involved in snoRNA processing, snoRNA transport to the nucleolus and ribosome biogenesis.</text>
</comment>
<organism evidence="9 12">
    <name type="scientific">Dinothrombium tinctorium</name>
    <dbReference type="NCBI Taxonomy" id="1965070"/>
    <lineage>
        <taxon>Eukaryota</taxon>
        <taxon>Metazoa</taxon>
        <taxon>Ecdysozoa</taxon>
        <taxon>Arthropoda</taxon>
        <taxon>Chelicerata</taxon>
        <taxon>Arachnida</taxon>
        <taxon>Acari</taxon>
        <taxon>Acariformes</taxon>
        <taxon>Trombidiformes</taxon>
        <taxon>Prostigmata</taxon>
        <taxon>Anystina</taxon>
        <taxon>Parasitengona</taxon>
        <taxon>Trombidioidea</taxon>
        <taxon>Trombidiidae</taxon>
        <taxon>Dinothrombium</taxon>
    </lineage>
</organism>
<keyword evidence="4" id="KW-0862">Zinc</keyword>
<accession>A0A3S3NY99</accession>
<evidence type="ECO:0000313" key="12">
    <source>
        <dbReference type="Proteomes" id="UP000285301"/>
    </source>
</evidence>
<keyword evidence="2" id="KW-0479">Metal-binding</keyword>
<dbReference type="PANTHER" id="PTHR13483">
    <property type="entry name" value="BOX C_D SNORNA PROTEIN 1-RELATED"/>
    <property type="match status" value="1"/>
</dbReference>
<evidence type="ECO:0000256" key="4">
    <source>
        <dbReference type="ARBA" id="ARBA00022833"/>
    </source>
</evidence>
<dbReference type="EMBL" id="NCKU01004452">
    <property type="protein sequence ID" value="RWS05913.1"/>
    <property type="molecule type" value="Genomic_DNA"/>
</dbReference>
<dbReference type="Pfam" id="PF04438">
    <property type="entry name" value="zf-HIT"/>
    <property type="match status" value="1"/>
</dbReference>
<feature type="domain" description="HIT-type" evidence="8">
    <location>
        <begin position="42"/>
        <end position="76"/>
    </location>
</feature>
<dbReference type="Proteomes" id="UP000285301">
    <property type="component" value="Unassembled WGS sequence"/>
</dbReference>